<evidence type="ECO:0000313" key="1">
    <source>
        <dbReference type="EMBL" id="TCP19704.1"/>
    </source>
</evidence>
<dbReference type="AlphaFoldDB" id="A0A4R2NF46"/>
<sequence length="48" mass="5832">MVRRIEIFLDQFFCALPAGWRAGRWRRFTSLVGYLQKRHFIGLREAVY</sequence>
<dbReference type="Proteomes" id="UP000295416">
    <property type="component" value="Unassembled WGS sequence"/>
</dbReference>
<protein>
    <submittedName>
        <fullName evidence="1">Uncharacterized protein</fullName>
    </submittedName>
</protein>
<comment type="caution">
    <text evidence="1">The sequence shown here is derived from an EMBL/GenBank/DDBJ whole genome shotgun (WGS) entry which is preliminary data.</text>
</comment>
<organism evidence="1 2">
    <name type="scientific">Scopulibacillus darangshiensis</name>
    <dbReference type="NCBI Taxonomy" id="442528"/>
    <lineage>
        <taxon>Bacteria</taxon>
        <taxon>Bacillati</taxon>
        <taxon>Bacillota</taxon>
        <taxon>Bacilli</taxon>
        <taxon>Bacillales</taxon>
        <taxon>Sporolactobacillaceae</taxon>
        <taxon>Scopulibacillus</taxon>
    </lineage>
</organism>
<proteinExistence type="predicted"/>
<gene>
    <name evidence="1" type="ORF">EV207_16010</name>
</gene>
<reference evidence="1 2" key="1">
    <citation type="submission" date="2019-03" db="EMBL/GenBank/DDBJ databases">
        <title>Genomic Encyclopedia of Type Strains, Phase IV (KMG-IV): sequencing the most valuable type-strain genomes for metagenomic binning, comparative biology and taxonomic classification.</title>
        <authorList>
            <person name="Goeker M."/>
        </authorList>
    </citation>
    <scope>NUCLEOTIDE SEQUENCE [LARGE SCALE GENOMIC DNA]</scope>
    <source>
        <strain evidence="1 2">DSM 19377</strain>
    </source>
</reference>
<keyword evidence="2" id="KW-1185">Reference proteome</keyword>
<name>A0A4R2NF46_9BACL</name>
<accession>A0A4R2NF46</accession>
<dbReference type="EMBL" id="SLXK01000060">
    <property type="protein sequence ID" value="TCP19704.1"/>
    <property type="molecule type" value="Genomic_DNA"/>
</dbReference>
<evidence type="ECO:0000313" key="2">
    <source>
        <dbReference type="Proteomes" id="UP000295416"/>
    </source>
</evidence>